<dbReference type="Proteomes" id="UP000019114">
    <property type="component" value="Unassembled WGS sequence"/>
</dbReference>
<sequence>MLYSTSTYYADILNFVYIILLFIQHINFVLLHKRPILQEEYYLKNIIYIFFIYNIKKYYYIFFNFISRIILIKTT</sequence>
<keyword evidence="1" id="KW-0472">Membrane</keyword>
<keyword evidence="1" id="KW-0812">Transmembrane</keyword>
<evidence type="ECO:0000313" key="3">
    <source>
        <dbReference type="Proteomes" id="UP000019114"/>
    </source>
</evidence>
<protein>
    <submittedName>
        <fullName evidence="2">Uncharacterized protein</fullName>
    </submittedName>
</protein>
<organism evidence="2 3">
    <name type="scientific">Plasmodium falciparum NF135/5.C10</name>
    <dbReference type="NCBI Taxonomy" id="1036726"/>
    <lineage>
        <taxon>Eukaryota</taxon>
        <taxon>Sar</taxon>
        <taxon>Alveolata</taxon>
        <taxon>Apicomplexa</taxon>
        <taxon>Aconoidasida</taxon>
        <taxon>Haemosporida</taxon>
        <taxon>Plasmodiidae</taxon>
        <taxon>Plasmodium</taxon>
        <taxon>Plasmodium (Laverania)</taxon>
    </lineage>
</organism>
<evidence type="ECO:0000256" key="1">
    <source>
        <dbReference type="SAM" id="Phobius"/>
    </source>
</evidence>
<name>W4I9I4_PLAFA</name>
<feature type="transmembrane region" description="Helical" evidence="1">
    <location>
        <begin position="42"/>
        <end position="61"/>
    </location>
</feature>
<evidence type="ECO:0000313" key="2">
    <source>
        <dbReference type="EMBL" id="ETW40368.1"/>
    </source>
</evidence>
<reference evidence="2 3" key="2">
    <citation type="submission" date="2013-02" db="EMBL/GenBank/DDBJ databases">
        <title>The Genome Sequence of Plasmodium falciparum NF135/5.C10.</title>
        <authorList>
            <consortium name="The Broad Institute Genome Sequencing Platform"/>
            <consortium name="The Broad Institute Genome Sequencing Center for Infectious Disease"/>
            <person name="Neafsey D."/>
            <person name="Cheeseman I."/>
            <person name="Volkman S."/>
            <person name="Adams J."/>
            <person name="Walker B."/>
            <person name="Young S.K."/>
            <person name="Zeng Q."/>
            <person name="Gargeya S."/>
            <person name="Fitzgerald M."/>
            <person name="Haas B."/>
            <person name="Abouelleil A."/>
            <person name="Alvarado L."/>
            <person name="Arachchi H.M."/>
            <person name="Berlin A.M."/>
            <person name="Chapman S.B."/>
            <person name="Dewar J."/>
            <person name="Goldberg J."/>
            <person name="Griggs A."/>
            <person name="Gujja S."/>
            <person name="Hansen M."/>
            <person name="Howarth C."/>
            <person name="Imamovic A."/>
            <person name="Larimer J."/>
            <person name="McCowan C."/>
            <person name="Murphy C."/>
            <person name="Neiman D."/>
            <person name="Pearson M."/>
            <person name="Priest M."/>
            <person name="Roberts A."/>
            <person name="Saif S."/>
            <person name="Shea T."/>
            <person name="Sisk P."/>
            <person name="Sykes S."/>
            <person name="Wortman J."/>
            <person name="Nusbaum C."/>
            <person name="Birren B."/>
        </authorList>
    </citation>
    <scope>NUCLEOTIDE SEQUENCE [LARGE SCALE GENOMIC DNA]</scope>
    <source>
        <strain evidence="2 3">NF135/5.C10</strain>
    </source>
</reference>
<dbReference type="EMBL" id="KI926067">
    <property type="protein sequence ID" value="ETW40368.1"/>
    <property type="molecule type" value="Genomic_DNA"/>
</dbReference>
<dbReference type="AlphaFoldDB" id="W4I9I4"/>
<accession>W4I9I4</accession>
<reference evidence="2 3" key="1">
    <citation type="submission" date="2013-02" db="EMBL/GenBank/DDBJ databases">
        <title>The Genome Annotation of Plasmodium falciparum NF135/5.C10.</title>
        <authorList>
            <consortium name="The Broad Institute Genome Sequencing Platform"/>
            <consortium name="The Broad Institute Genome Sequencing Center for Infectious Disease"/>
            <person name="Neafsey D."/>
            <person name="Hoffman S."/>
            <person name="Volkman S."/>
            <person name="Rosenthal P."/>
            <person name="Walker B."/>
            <person name="Young S.K."/>
            <person name="Zeng Q."/>
            <person name="Gargeya S."/>
            <person name="Fitzgerald M."/>
            <person name="Haas B."/>
            <person name="Abouelleil A."/>
            <person name="Allen A.W."/>
            <person name="Alvarado L."/>
            <person name="Arachchi H.M."/>
            <person name="Berlin A.M."/>
            <person name="Chapman S.B."/>
            <person name="Gainer-Dewar J."/>
            <person name="Goldberg J."/>
            <person name="Griggs A."/>
            <person name="Gujja S."/>
            <person name="Hansen M."/>
            <person name="Howarth C."/>
            <person name="Imamovic A."/>
            <person name="Ireland A."/>
            <person name="Larimer J."/>
            <person name="McCowan C."/>
            <person name="Murphy C."/>
            <person name="Pearson M."/>
            <person name="Poon T.W."/>
            <person name="Priest M."/>
            <person name="Roberts A."/>
            <person name="Saif S."/>
            <person name="Shea T."/>
            <person name="Sisk P."/>
            <person name="Sykes S."/>
            <person name="Wortman J."/>
            <person name="Nusbaum C."/>
            <person name="Birren B."/>
        </authorList>
    </citation>
    <scope>NUCLEOTIDE SEQUENCE [LARGE SCALE GENOMIC DNA]</scope>
    <source>
        <strain evidence="2 3">NF135/5.C10</strain>
    </source>
</reference>
<gene>
    <name evidence="2" type="ORF">PFNF135_05195</name>
</gene>
<proteinExistence type="predicted"/>
<feature type="transmembrane region" description="Helical" evidence="1">
    <location>
        <begin position="12"/>
        <end position="30"/>
    </location>
</feature>
<keyword evidence="1" id="KW-1133">Transmembrane helix</keyword>